<evidence type="ECO:0000313" key="1">
    <source>
        <dbReference type="EMBL" id="JAP15600.1"/>
    </source>
</evidence>
<dbReference type="AlphaFoldDB" id="A0A0V0H6Z6"/>
<proteinExistence type="predicted"/>
<accession>A0A0V0H6Z6</accession>
<sequence>MHQNLSHFSAASSESFEPTDMLFRVRLALLWYLHLKEPACVVGEHKQLYFALFGWPEGEDGIEDAICFMPSKTLLGTINFFLGLPISIVCSLTLDCSAIS</sequence>
<reference evidence="1" key="1">
    <citation type="submission" date="2015-12" db="EMBL/GenBank/DDBJ databases">
        <title>Gene expression during late stages of embryo sac development: a critical building block for successful pollen-pistil interactions.</title>
        <authorList>
            <person name="Liu Y."/>
            <person name="Joly V."/>
            <person name="Sabar M."/>
            <person name="Matton D.P."/>
        </authorList>
    </citation>
    <scope>NUCLEOTIDE SEQUENCE</scope>
</reference>
<dbReference type="EMBL" id="GEDG01024939">
    <property type="protein sequence ID" value="JAP15600.1"/>
    <property type="molecule type" value="Transcribed_RNA"/>
</dbReference>
<name>A0A0V0H6Z6_SOLCH</name>
<protein>
    <submittedName>
        <fullName evidence="1">Putative ovule protein</fullName>
    </submittedName>
</protein>
<organism evidence="1">
    <name type="scientific">Solanum chacoense</name>
    <name type="common">Chaco potato</name>
    <dbReference type="NCBI Taxonomy" id="4108"/>
    <lineage>
        <taxon>Eukaryota</taxon>
        <taxon>Viridiplantae</taxon>
        <taxon>Streptophyta</taxon>
        <taxon>Embryophyta</taxon>
        <taxon>Tracheophyta</taxon>
        <taxon>Spermatophyta</taxon>
        <taxon>Magnoliopsida</taxon>
        <taxon>eudicotyledons</taxon>
        <taxon>Gunneridae</taxon>
        <taxon>Pentapetalae</taxon>
        <taxon>asterids</taxon>
        <taxon>lamiids</taxon>
        <taxon>Solanales</taxon>
        <taxon>Solanaceae</taxon>
        <taxon>Solanoideae</taxon>
        <taxon>Solaneae</taxon>
        <taxon>Solanum</taxon>
    </lineage>
</organism>